<name>A0A6G2D691_STREE</name>
<dbReference type="EMBL" id="WNHJ01000304">
    <property type="protein sequence ID" value="MTV64119.1"/>
    <property type="molecule type" value="Genomic_DNA"/>
</dbReference>
<organism evidence="2 3">
    <name type="scientific">Streptococcus pneumoniae</name>
    <dbReference type="NCBI Taxonomy" id="1313"/>
    <lineage>
        <taxon>Bacteria</taxon>
        <taxon>Bacillati</taxon>
        <taxon>Bacillota</taxon>
        <taxon>Bacilli</taxon>
        <taxon>Lactobacillales</taxon>
        <taxon>Streptococcaceae</taxon>
        <taxon>Streptococcus</taxon>
    </lineage>
</organism>
<dbReference type="AlphaFoldDB" id="A0A6G2D691"/>
<evidence type="ECO:0000313" key="2">
    <source>
        <dbReference type="EMBL" id="MTV64119.1"/>
    </source>
</evidence>
<evidence type="ECO:0000259" key="1">
    <source>
        <dbReference type="Pfam" id="PF18994"/>
    </source>
</evidence>
<evidence type="ECO:0000313" key="3">
    <source>
        <dbReference type="Proteomes" id="UP000474228"/>
    </source>
</evidence>
<protein>
    <recommendedName>
        <fullName evidence="1">Prophage endopeptidase tail N-terminal domain-containing protein</fullName>
    </recommendedName>
</protein>
<gene>
    <name evidence="2" type="ORF">GM539_12270</name>
</gene>
<sequence length="90" mass="10256">MLYLLNKDVRTVRWNGEPLHEATSAIVKETMNGDFTLTVKYPISDSGIYQLIQEDMLIKAPTPVLGAQLFRIKKPVENNDHLEITAYHIS</sequence>
<dbReference type="Proteomes" id="UP000474228">
    <property type="component" value="Unassembled WGS sequence"/>
</dbReference>
<dbReference type="Pfam" id="PF18994">
    <property type="entry name" value="Prophage_tailD1"/>
    <property type="match status" value="1"/>
</dbReference>
<proteinExistence type="predicted"/>
<reference evidence="2 3" key="1">
    <citation type="submission" date="2019-11" db="EMBL/GenBank/DDBJ databases">
        <title>Growth characteristics of pneumococcus vary with the chemical composition of the capsule and with environmental conditions.</title>
        <authorList>
            <person name="Tothpal A."/>
            <person name="Desobry K."/>
            <person name="Joshi S."/>
            <person name="Wyllie A.L."/>
            <person name="Weinberger D.M."/>
        </authorList>
    </citation>
    <scope>NUCLEOTIDE SEQUENCE [LARGE SCALE GENOMIC DNA]</scope>
    <source>
        <strain evidence="3">pnumococcus22F</strain>
    </source>
</reference>
<feature type="non-terminal residue" evidence="2">
    <location>
        <position position="90"/>
    </location>
</feature>
<comment type="caution">
    <text evidence="2">The sequence shown here is derived from an EMBL/GenBank/DDBJ whole genome shotgun (WGS) entry which is preliminary data.</text>
</comment>
<accession>A0A6G2D691</accession>
<dbReference type="InterPro" id="IPR044051">
    <property type="entry name" value="Prophage_tail_N"/>
</dbReference>
<feature type="domain" description="Prophage endopeptidase tail N-terminal" evidence="1">
    <location>
        <begin position="16"/>
        <end position="85"/>
    </location>
</feature>